<dbReference type="AlphaFoldDB" id="A0A3P7IX26"/>
<sequence>MGIALLDHVCNDIVRARMKVAPIAKKMQEERLQWVSQAEKEFDVSGPPDTQLRVGHARSTTVWLIESLIDFLIDIGKEALHTELNLRRRMSSRPLSGCTEGLFGPKGYETKASETDVRQLSGGTLIIRGEEVPSRNVGGIEFVVHPPVVHLVDSHEIL</sequence>
<dbReference type="Proteomes" id="UP000270094">
    <property type="component" value="Unassembled WGS sequence"/>
</dbReference>
<evidence type="ECO:0000313" key="2">
    <source>
        <dbReference type="Proteomes" id="UP000270094"/>
    </source>
</evidence>
<proteinExistence type="predicted"/>
<dbReference type="EMBL" id="UYYB01099487">
    <property type="protein sequence ID" value="VDM77541.1"/>
    <property type="molecule type" value="Genomic_DNA"/>
</dbReference>
<keyword evidence="2" id="KW-1185">Reference proteome</keyword>
<accession>A0A3P7IX26</accession>
<protein>
    <submittedName>
        <fullName evidence="1">Uncharacterized protein</fullName>
    </submittedName>
</protein>
<evidence type="ECO:0000313" key="1">
    <source>
        <dbReference type="EMBL" id="VDM77541.1"/>
    </source>
</evidence>
<gene>
    <name evidence="1" type="ORF">SVUK_LOCUS12539</name>
</gene>
<name>A0A3P7IX26_STRVU</name>
<organism evidence="1 2">
    <name type="scientific">Strongylus vulgaris</name>
    <name type="common">Blood worm</name>
    <dbReference type="NCBI Taxonomy" id="40348"/>
    <lineage>
        <taxon>Eukaryota</taxon>
        <taxon>Metazoa</taxon>
        <taxon>Ecdysozoa</taxon>
        <taxon>Nematoda</taxon>
        <taxon>Chromadorea</taxon>
        <taxon>Rhabditida</taxon>
        <taxon>Rhabditina</taxon>
        <taxon>Rhabditomorpha</taxon>
        <taxon>Strongyloidea</taxon>
        <taxon>Strongylidae</taxon>
        <taxon>Strongylus</taxon>
    </lineage>
</organism>
<reference evidence="1 2" key="1">
    <citation type="submission" date="2018-11" db="EMBL/GenBank/DDBJ databases">
        <authorList>
            <consortium name="Pathogen Informatics"/>
        </authorList>
    </citation>
    <scope>NUCLEOTIDE SEQUENCE [LARGE SCALE GENOMIC DNA]</scope>
</reference>